<keyword evidence="1" id="KW-0812">Transmembrane</keyword>
<reference evidence="2 3" key="1">
    <citation type="submission" date="2017-05" db="EMBL/GenBank/DDBJ databases">
        <title>Vagococcus spp. assemblies.</title>
        <authorList>
            <person name="Gulvik C.A."/>
        </authorList>
    </citation>
    <scope>NUCLEOTIDE SEQUENCE [LARGE SCALE GENOMIC DNA]</scope>
    <source>
        <strain evidence="2 3">SS1714</strain>
    </source>
</reference>
<dbReference type="RefSeq" id="WP_126795390.1">
    <property type="nucleotide sequence ID" value="NZ_CP060720.1"/>
</dbReference>
<keyword evidence="1" id="KW-1133">Transmembrane helix</keyword>
<name>A0A430AV98_9ENTE</name>
<protein>
    <submittedName>
        <fullName evidence="2">Uncharacterized protein</fullName>
    </submittedName>
</protein>
<proteinExistence type="predicted"/>
<evidence type="ECO:0000313" key="3">
    <source>
        <dbReference type="Proteomes" id="UP000288028"/>
    </source>
</evidence>
<organism evidence="2 3">
    <name type="scientific">Vagococcus carniphilus</name>
    <dbReference type="NCBI Taxonomy" id="218144"/>
    <lineage>
        <taxon>Bacteria</taxon>
        <taxon>Bacillati</taxon>
        <taxon>Bacillota</taxon>
        <taxon>Bacilli</taxon>
        <taxon>Lactobacillales</taxon>
        <taxon>Enterococcaceae</taxon>
        <taxon>Vagococcus</taxon>
    </lineage>
</organism>
<keyword evidence="1" id="KW-0472">Membrane</keyword>
<evidence type="ECO:0000256" key="1">
    <source>
        <dbReference type="SAM" id="Phobius"/>
    </source>
</evidence>
<feature type="transmembrane region" description="Helical" evidence="1">
    <location>
        <begin position="45"/>
        <end position="67"/>
    </location>
</feature>
<dbReference type="GeneID" id="95579197"/>
<feature type="transmembrane region" description="Helical" evidence="1">
    <location>
        <begin position="79"/>
        <end position="99"/>
    </location>
</feature>
<sequence>MNGFYNFYWYLFQLTFVFVSLTGTALFLGAKNHIKEQTSMKKTSFLWGVSFLNMMTLIFLTYMYIFLKKEYKLTMDTVIILFILYLLTLFIIQTVFFIKKINQSETMMKEYRAPVFLIGFSMCLHFVSLIEINEIDKLNYLIDPFYWSWLISLFLGVIGNIALVVLGTVDFLRLKKERVNQ</sequence>
<comment type="caution">
    <text evidence="2">The sequence shown here is derived from an EMBL/GenBank/DDBJ whole genome shotgun (WGS) entry which is preliminary data.</text>
</comment>
<evidence type="ECO:0000313" key="2">
    <source>
        <dbReference type="EMBL" id="RSU11981.1"/>
    </source>
</evidence>
<dbReference type="AlphaFoldDB" id="A0A430AV98"/>
<keyword evidence="3" id="KW-1185">Reference proteome</keyword>
<feature type="transmembrane region" description="Helical" evidence="1">
    <location>
        <begin position="150"/>
        <end position="172"/>
    </location>
</feature>
<accession>A0A430AV98</accession>
<dbReference type="Proteomes" id="UP000288028">
    <property type="component" value="Unassembled WGS sequence"/>
</dbReference>
<feature type="transmembrane region" description="Helical" evidence="1">
    <location>
        <begin position="111"/>
        <end position="130"/>
    </location>
</feature>
<feature type="transmembrane region" description="Helical" evidence="1">
    <location>
        <begin position="6"/>
        <end position="29"/>
    </location>
</feature>
<dbReference type="EMBL" id="NGKB01000012">
    <property type="protein sequence ID" value="RSU11981.1"/>
    <property type="molecule type" value="Genomic_DNA"/>
</dbReference>
<gene>
    <name evidence="2" type="ORF">CBF28_11455</name>
</gene>